<feature type="transmembrane region" description="Helical" evidence="7">
    <location>
        <begin position="185"/>
        <end position="209"/>
    </location>
</feature>
<dbReference type="CDD" id="cd03127">
    <property type="entry name" value="tetraspanin_LEL"/>
    <property type="match status" value="1"/>
</dbReference>
<dbReference type="OrthoDB" id="5870230at2759"/>
<dbReference type="GeneID" id="111247216"/>
<dbReference type="InterPro" id="IPR008952">
    <property type="entry name" value="Tetraspanin_EC2_sf"/>
</dbReference>
<sequence>MLARCSKFMLVAFNITFVLLSIGIATVGGLGLYFMQKSGYAIGDNYVSIPILLIFIGSTVCTLAFIGCVGALCESVGLLITYALLTFLVLVGEAVVVILAITHRSQTESIVGETLNKTLVDYWKNSKINSAKAAWDFVQTKLECCGVYGRHDWKAQGLLPPSCQNFTTGCLPAIEKKLNEFIPHIIVFASLFCAVEVATICASCALALIPKSN</sequence>
<dbReference type="SUPFAM" id="SSF48652">
    <property type="entry name" value="Tetraspanin"/>
    <property type="match status" value="1"/>
</dbReference>
<keyword evidence="3 7" id="KW-0812">Transmembrane</keyword>
<dbReference type="GO" id="GO:0005886">
    <property type="term" value="C:plasma membrane"/>
    <property type="evidence" value="ECO:0007669"/>
    <property type="project" value="TreeGrafter"/>
</dbReference>
<keyword evidence="9" id="KW-1185">Reference proteome</keyword>
<evidence type="ECO:0000313" key="8">
    <source>
        <dbReference type="EnsemblMetazoa" id="XP_022653614"/>
    </source>
</evidence>
<dbReference type="PANTHER" id="PTHR19282:SF544">
    <property type="entry name" value="TETRASPANIN"/>
    <property type="match status" value="1"/>
</dbReference>
<dbReference type="InParanoid" id="A0A7M7K069"/>
<dbReference type="PRINTS" id="PR00259">
    <property type="entry name" value="TMFOUR"/>
</dbReference>
<evidence type="ECO:0000256" key="2">
    <source>
        <dbReference type="ARBA" id="ARBA00006840"/>
    </source>
</evidence>
<dbReference type="InterPro" id="IPR000301">
    <property type="entry name" value="Tetraspanin_animals"/>
</dbReference>
<feature type="transmembrane region" description="Helical" evidence="7">
    <location>
        <begin position="46"/>
        <end position="72"/>
    </location>
</feature>
<keyword evidence="4 7" id="KW-1133">Transmembrane helix</keyword>
<dbReference type="OMA" id="CANAFIE"/>
<dbReference type="KEGG" id="vde:111247216"/>
<comment type="similarity">
    <text evidence="2 7">Belongs to the tetraspanin (TM4SF) family.</text>
</comment>
<keyword evidence="5 7" id="KW-0472">Membrane</keyword>
<keyword evidence="6" id="KW-1015">Disulfide bond</keyword>
<feature type="disulfide bond" evidence="6">
    <location>
        <begin position="145"/>
        <end position="163"/>
    </location>
</feature>
<dbReference type="FunCoup" id="A0A7M7K069">
    <property type="interactions" value="112"/>
</dbReference>
<reference evidence="8" key="1">
    <citation type="submission" date="2021-01" db="UniProtKB">
        <authorList>
            <consortium name="EnsemblMetazoa"/>
        </authorList>
    </citation>
    <scope>IDENTIFICATION</scope>
</reference>
<protein>
    <recommendedName>
        <fullName evidence="7">Tetraspanin</fullName>
    </recommendedName>
</protein>
<name>A0A7M7K069_VARDE</name>
<proteinExistence type="inferred from homology"/>
<comment type="subcellular location">
    <subcellularLocation>
        <location evidence="1 7">Membrane</location>
        <topology evidence="1 7">Multi-pass membrane protein</topology>
    </subcellularLocation>
</comment>
<dbReference type="Gene3D" id="1.10.1450.10">
    <property type="entry name" value="Tetraspanin"/>
    <property type="match status" value="1"/>
</dbReference>
<evidence type="ECO:0000313" key="9">
    <source>
        <dbReference type="Proteomes" id="UP000594260"/>
    </source>
</evidence>
<evidence type="ECO:0000256" key="1">
    <source>
        <dbReference type="ARBA" id="ARBA00004141"/>
    </source>
</evidence>
<evidence type="ECO:0000256" key="6">
    <source>
        <dbReference type="PIRSR" id="PIRSR002419-1"/>
    </source>
</evidence>
<dbReference type="Pfam" id="PF00335">
    <property type="entry name" value="Tetraspanin"/>
    <property type="match status" value="1"/>
</dbReference>
<dbReference type="InterPro" id="IPR018499">
    <property type="entry name" value="Tetraspanin/Peripherin"/>
</dbReference>
<dbReference type="AlphaFoldDB" id="A0A7M7K069"/>
<dbReference type="EnsemblMetazoa" id="XM_022797879">
    <property type="protein sequence ID" value="XP_022653614"/>
    <property type="gene ID" value="LOC111247216"/>
</dbReference>
<feature type="transmembrane region" description="Helical" evidence="7">
    <location>
        <begin position="78"/>
        <end position="101"/>
    </location>
</feature>
<organism evidence="8 9">
    <name type="scientific">Varroa destructor</name>
    <name type="common">Honeybee mite</name>
    <dbReference type="NCBI Taxonomy" id="109461"/>
    <lineage>
        <taxon>Eukaryota</taxon>
        <taxon>Metazoa</taxon>
        <taxon>Ecdysozoa</taxon>
        <taxon>Arthropoda</taxon>
        <taxon>Chelicerata</taxon>
        <taxon>Arachnida</taxon>
        <taxon>Acari</taxon>
        <taxon>Parasitiformes</taxon>
        <taxon>Mesostigmata</taxon>
        <taxon>Gamasina</taxon>
        <taxon>Dermanyssoidea</taxon>
        <taxon>Varroidae</taxon>
        <taxon>Varroa</taxon>
    </lineage>
</organism>
<feature type="transmembrane region" description="Helical" evidence="7">
    <location>
        <begin position="12"/>
        <end position="34"/>
    </location>
</feature>
<dbReference type="RefSeq" id="XP_022653614.1">
    <property type="nucleotide sequence ID" value="XM_022797879.1"/>
</dbReference>
<evidence type="ECO:0000256" key="7">
    <source>
        <dbReference type="RuleBase" id="RU361218"/>
    </source>
</evidence>
<dbReference type="Proteomes" id="UP000594260">
    <property type="component" value="Unplaced"/>
</dbReference>
<dbReference type="PIRSF" id="PIRSF002419">
    <property type="entry name" value="Tetraspanin"/>
    <property type="match status" value="1"/>
</dbReference>
<evidence type="ECO:0000256" key="4">
    <source>
        <dbReference type="ARBA" id="ARBA00022989"/>
    </source>
</evidence>
<evidence type="ECO:0000256" key="3">
    <source>
        <dbReference type="ARBA" id="ARBA00022692"/>
    </source>
</evidence>
<evidence type="ECO:0000256" key="5">
    <source>
        <dbReference type="ARBA" id="ARBA00023136"/>
    </source>
</evidence>
<dbReference type="PANTHER" id="PTHR19282">
    <property type="entry name" value="TETRASPANIN"/>
    <property type="match status" value="1"/>
</dbReference>
<accession>A0A7M7K069</accession>